<accession>A0AAE0ZS97</accession>
<reference evidence="1" key="1">
    <citation type="journal article" date="2023" name="G3 (Bethesda)">
        <title>A reference genome for the long-term kleptoplast-retaining sea slug Elysia crispata morphotype clarki.</title>
        <authorList>
            <person name="Eastman K.E."/>
            <person name="Pendleton A.L."/>
            <person name="Shaikh M.A."/>
            <person name="Suttiyut T."/>
            <person name="Ogas R."/>
            <person name="Tomko P."/>
            <person name="Gavelis G."/>
            <person name="Widhalm J.R."/>
            <person name="Wisecaver J.H."/>
        </authorList>
    </citation>
    <scope>NUCLEOTIDE SEQUENCE</scope>
    <source>
        <strain evidence="1">ECLA1</strain>
    </source>
</reference>
<protein>
    <submittedName>
        <fullName evidence="1">Uncharacterized protein</fullName>
    </submittedName>
</protein>
<proteinExistence type="predicted"/>
<evidence type="ECO:0000313" key="2">
    <source>
        <dbReference type="Proteomes" id="UP001283361"/>
    </source>
</evidence>
<comment type="caution">
    <text evidence="1">The sequence shown here is derived from an EMBL/GenBank/DDBJ whole genome shotgun (WGS) entry which is preliminary data.</text>
</comment>
<dbReference type="EMBL" id="JAWDGP010003406">
    <property type="protein sequence ID" value="KAK3774505.1"/>
    <property type="molecule type" value="Genomic_DNA"/>
</dbReference>
<dbReference type="Proteomes" id="UP001283361">
    <property type="component" value="Unassembled WGS sequence"/>
</dbReference>
<dbReference type="AlphaFoldDB" id="A0AAE0ZS97"/>
<name>A0AAE0ZS97_9GAST</name>
<evidence type="ECO:0000313" key="1">
    <source>
        <dbReference type="EMBL" id="KAK3774505.1"/>
    </source>
</evidence>
<gene>
    <name evidence="1" type="ORF">RRG08_049441</name>
</gene>
<sequence length="146" mass="16315">MGPFAGYSCRLCGELHGKRRCNNGLPRGRGMPLSLPPGADEQLSEARVKALRKCRREETVRQELLHVSVNITSLQAESTRTGTKDLKGADCLRGWWMSSSAGELFTHIVGSTKMWKQGKAQVVFKETHCRLGKKGGFREKIIMKKK</sequence>
<organism evidence="1 2">
    <name type="scientific">Elysia crispata</name>
    <name type="common">lettuce slug</name>
    <dbReference type="NCBI Taxonomy" id="231223"/>
    <lineage>
        <taxon>Eukaryota</taxon>
        <taxon>Metazoa</taxon>
        <taxon>Spiralia</taxon>
        <taxon>Lophotrochozoa</taxon>
        <taxon>Mollusca</taxon>
        <taxon>Gastropoda</taxon>
        <taxon>Heterobranchia</taxon>
        <taxon>Euthyneura</taxon>
        <taxon>Panpulmonata</taxon>
        <taxon>Sacoglossa</taxon>
        <taxon>Placobranchoidea</taxon>
        <taxon>Plakobranchidae</taxon>
        <taxon>Elysia</taxon>
    </lineage>
</organism>
<keyword evidence="2" id="KW-1185">Reference proteome</keyword>